<evidence type="ECO:0000256" key="4">
    <source>
        <dbReference type="SAM" id="Phobius"/>
    </source>
</evidence>
<keyword evidence="4" id="KW-0812">Transmembrane</keyword>
<evidence type="ECO:0000256" key="1">
    <source>
        <dbReference type="ARBA" id="ARBA00009947"/>
    </source>
</evidence>
<dbReference type="PANTHER" id="PTHR11875">
    <property type="entry name" value="TESTIS-SPECIFIC Y-ENCODED PROTEIN"/>
    <property type="match status" value="1"/>
</dbReference>
<dbReference type="Pfam" id="PF10184">
    <property type="entry name" value="DUF2358"/>
    <property type="match status" value="1"/>
</dbReference>
<dbReference type="InterPro" id="IPR037231">
    <property type="entry name" value="NAP-like_sf"/>
</dbReference>
<evidence type="ECO:0000256" key="3">
    <source>
        <dbReference type="SAM" id="MobiDB-lite"/>
    </source>
</evidence>
<name>A0A8S1F2S9_9PELO</name>
<evidence type="ECO:0000313" key="5">
    <source>
        <dbReference type="EMBL" id="CAB3406721.1"/>
    </source>
</evidence>
<keyword evidence="6" id="KW-1185">Reference proteome</keyword>
<comment type="similarity">
    <text evidence="1 2">Belongs to the nucleosome assembly protein (NAP) family.</text>
</comment>
<dbReference type="InterPro" id="IPR018790">
    <property type="entry name" value="DUF2358"/>
</dbReference>
<feature type="transmembrane region" description="Helical" evidence="4">
    <location>
        <begin position="115"/>
        <end position="141"/>
    </location>
</feature>
<dbReference type="GO" id="GO:0006334">
    <property type="term" value="P:nucleosome assembly"/>
    <property type="evidence" value="ECO:0007669"/>
    <property type="project" value="InterPro"/>
</dbReference>
<dbReference type="GO" id="GO:0005634">
    <property type="term" value="C:nucleus"/>
    <property type="evidence" value="ECO:0007669"/>
    <property type="project" value="InterPro"/>
</dbReference>
<dbReference type="Pfam" id="PF00956">
    <property type="entry name" value="NAP"/>
    <property type="match status" value="1"/>
</dbReference>
<reference evidence="5 6" key="1">
    <citation type="submission" date="2020-04" db="EMBL/GenBank/DDBJ databases">
        <authorList>
            <person name="Laetsch R D."/>
            <person name="Stevens L."/>
            <person name="Kumar S."/>
            <person name="Blaxter L. M."/>
        </authorList>
    </citation>
    <scope>NUCLEOTIDE SEQUENCE [LARGE SCALE GENOMIC DNA]</scope>
</reference>
<dbReference type="SUPFAM" id="SSF143113">
    <property type="entry name" value="NAP-like"/>
    <property type="match status" value="1"/>
</dbReference>
<dbReference type="OrthoDB" id="44820at2759"/>
<gene>
    <name evidence="5" type="ORF">CBOVIS_LOCUS8754</name>
</gene>
<feature type="transmembrane region" description="Helical" evidence="4">
    <location>
        <begin position="51"/>
        <end position="72"/>
    </location>
</feature>
<dbReference type="Gene3D" id="1.20.5.1500">
    <property type="match status" value="1"/>
</dbReference>
<keyword evidence="4" id="KW-1133">Transmembrane helix</keyword>
<dbReference type="InterPro" id="IPR002164">
    <property type="entry name" value="NAP_family"/>
</dbReference>
<protein>
    <submittedName>
        <fullName evidence="5">Uncharacterized protein</fullName>
    </submittedName>
</protein>
<dbReference type="Gene3D" id="3.30.1120.90">
    <property type="entry name" value="Nucleosome assembly protein"/>
    <property type="match status" value="1"/>
</dbReference>
<feature type="transmembrane region" description="Helical" evidence="4">
    <location>
        <begin position="84"/>
        <end position="108"/>
    </location>
</feature>
<feature type="transmembrane region" description="Helical" evidence="4">
    <location>
        <begin position="161"/>
        <end position="186"/>
    </location>
</feature>
<comment type="caution">
    <text evidence="5">The sequence shown here is derived from an EMBL/GenBank/DDBJ whole genome shotgun (WGS) entry which is preliminary data.</text>
</comment>
<dbReference type="Proteomes" id="UP000494206">
    <property type="component" value="Unassembled WGS sequence"/>
</dbReference>
<dbReference type="AlphaFoldDB" id="A0A8S1F2S9"/>
<evidence type="ECO:0000256" key="2">
    <source>
        <dbReference type="RuleBase" id="RU003876"/>
    </source>
</evidence>
<sequence length="562" mass="64959">MRSKEFRKKDHSTFISMSTISDKLPTDRNYYCPSAPPKPATVCGIIPVQKVAIFGISFNSICILSIFIYILVRLIQKSPSHYVRFIVAISLLMCLFLLFTALFVLGIFKSKWKLLLPYIIVDCVIFFAYMGAVIAATITIADEIREEINGEDRTYKVLDIILLRLALLLFGLLQVTFVYSFVMTLICEMGEPSAKRPRNADEYPNVLSMDENVKEKLMELDMVQLDLDNLGEQAAEEILAIEQAYNKKRQPHYQKRSQLIEQIPSFWQTAFLNHHLITTAIPEEEEEVLLNLKDLEVEEFEDIKTGYKIKLKFDKNSFFDTEQIIKTFHLNAENPVSTTSEINWKPGKKPEPDPSDGSQLTFVEWLASNLPPDADEIAEVIKDDLYPNPLQYFIMPDMNEVNDEELEEFIDEEDQEVPLMFRQRLDYTFYRNDVVCVDQILRIERRGLEQLMSYFGILGTMGQVLFPHIEMELISAHPVIDQGSVRCRWRIKYVSFPRLLVNPRLFRFDYRVNHLSWYDGYSVFSVDGNGKVYKVTLQKMIQDDGNVSIASASTVKQKLQAA</sequence>
<proteinExistence type="inferred from homology"/>
<accession>A0A8S1F2S9</accession>
<keyword evidence="4" id="KW-0472">Membrane</keyword>
<organism evidence="5 6">
    <name type="scientific">Caenorhabditis bovis</name>
    <dbReference type="NCBI Taxonomy" id="2654633"/>
    <lineage>
        <taxon>Eukaryota</taxon>
        <taxon>Metazoa</taxon>
        <taxon>Ecdysozoa</taxon>
        <taxon>Nematoda</taxon>
        <taxon>Chromadorea</taxon>
        <taxon>Rhabditida</taxon>
        <taxon>Rhabditina</taxon>
        <taxon>Rhabditomorpha</taxon>
        <taxon>Rhabditoidea</taxon>
        <taxon>Rhabditidae</taxon>
        <taxon>Peloderinae</taxon>
        <taxon>Caenorhabditis</taxon>
    </lineage>
</organism>
<dbReference type="EMBL" id="CADEPM010000005">
    <property type="protein sequence ID" value="CAB3406721.1"/>
    <property type="molecule type" value="Genomic_DNA"/>
</dbReference>
<feature type="region of interest" description="Disordered" evidence="3">
    <location>
        <begin position="338"/>
        <end position="357"/>
    </location>
</feature>
<evidence type="ECO:0000313" key="6">
    <source>
        <dbReference type="Proteomes" id="UP000494206"/>
    </source>
</evidence>